<feature type="compositionally biased region" description="Basic and acidic residues" evidence="5">
    <location>
        <begin position="1775"/>
        <end position="1784"/>
    </location>
</feature>
<evidence type="ECO:0000256" key="1">
    <source>
        <dbReference type="ARBA" id="ARBA00004123"/>
    </source>
</evidence>
<proteinExistence type="inferred from homology"/>
<evidence type="ECO:0000256" key="5">
    <source>
        <dbReference type="SAM" id="MobiDB-lite"/>
    </source>
</evidence>
<dbReference type="GO" id="GO:0003729">
    <property type="term" value="F:mRNA binding"/>
    <property type="evidence" value="ECO:0007669"/>
    <property type="project" value="TreeGrafter"/>
</dbReference>
<feature type="compositionally biased region" description="Polar residues" evidence="5">
    <location>
        <begin position="1974"/>
        <end position="1997"/>
    </location>
</feature>
<feature type="compositionally biased region" description="Polar residues" evidence="5">
    <location>
        <begin position="69"/>
        <end position="81"/>
    </location>
</feature>
<feature type="compositionally biased region" description="Basic and acidic residues" evidence="5">
    <location>
        <begin position="2305"/>
        <end position="2328"/>
    </location>
</feature>
<feature type="compositionally biased region" description="Polar residues" evidence="5">
    <location>
        <begin position="1618"/>
        <end position="1629"/>
    </location>
</feature>
<organism evidence="9 10">
    <name type="scientific">Elsinoe ampelina</name>
    <dbReference type="NCBI Taxonomy" id="302913"/>
    <lineage>
        <taxon>Eukaryota</taxon>
        <taxon>Fungi</taxon>
        <taxon>Dikarya</taxon>
        <taxon>Ascomycota</taxon>
        <taxon>Pezizomycotina</taxon>
        <taxon>Dothideomycetes</taxon>
        <taxon>Dothideomycetidae</taxon>
        <taxon>Myriangiales</taxon>
        <taxon>Elsinoaceae</taxon>
        <taxon>Elsinoe</taxon>
    </lineage>
</organism>
<feature type="compositionally biased region" description="Basic and acidic residues" evidence="5">
    <location>
        <begin position="1799"/>
        <end position="1811"/>
    </location>
</feature>
<protein>
    <recommendedName>
        <fullName evidence="3">THO complex subunit 2</fullName>
    </recommendedName>
</protein>
<dbReference type="InterPro" id="IPR032302">
    <property type="entry name" value="THOC2_N"/>
</dbReference>
<comment type="subcellular location">
    <subcellularLocation>
        <location evidence="1">Nucleus</location>
    </subcellularLocation>
</comment>
<feature type="domain" description="THO complex subunitTHOC2 C-terminal" evidence="6">
    <location>
        <begin position="1268"/>
        <end position="1570"/>
    </location>
</feature>
<keyword evidence="4" id="KW-0539">Nucleus</keyword>
<feature type="compositionally biased region" description="Basic and acidic residues" evidence="5">
    <location>
        <begin position="1726"/>
        <end position="1743"/>
    </location>
</feature>
<feature type="compositionally biased region" description="Low complexity" evidence="5">
    <location>
        <begin position="2251"/>
        <end position="2260"/>
    </location>
</feature>
<dbReference type="GO" id="GO:0006397">
    <property type="term" value="P:mRNA processing"/>
    <property type="evidence" value="ECO:0007669"/>
    <property type="project" value="InterPro"/>
</dbReference>
<dbReference type="Pfam" id="PF11262">
    <property type="entry name" value="Tho2"/>
    <property type="match status" value="1"/>
</dbReference>
<feature type="domain" description="THO complex subunitTHOC2 N-terminal" evidence="7">
    <location>
        <begin position="882"/>
        <end position="957"/>
    </location>
</feature>
<feature type="region of interest" description="Disordered" evidence="5">
    <location>
        <begin position="558"/>
        <end position="579"/>
    </location>
</feature>
<keyword evidence="10" id="KW-1185">Reference proteome</keyword>
<feature type="compositionally biased region" description="Polar residues" evidence="5">
    <location>
        <begin position="1744"/>
        <end position="1756"/>
    </location>
</feature>
<evidence type="ECO:0000313" key="9">
    <source>
        <dbReference type="EMBL" id="KAF2226119.1"/>
    </source>
</evidence>
<feature type="region of interest" description="Disordered" evidence="5">
    <location>
        <begin position="591"/>
        <end position="622"/>
    </location>
</feature>
<feature type="compositionally biased region" description="Basic and acidic residues" evidence="5">
    <location>
        <begin position="1644"/>
        <end position="1657"/>
    </location>
</feature>
<dbReference type="InterPro" id="IPR021726">
    <property type="entry name" value="THO_THOC2_N"/>
</dbReference>
<evidence type="ECO:0000256" key="3">
    <source>
        <dbReference type="ARBA" id="ARBA00019596"/>
    </source>
</evidence>
<evidence type="ECO:0000259" key="7">
    <source>
        <dbReference type="Pfam" id="PF11732"/>
    </source>
</evidence>
<feature type="compositionally biased region" description="Polar residues" evidence="5">
    <location>
        <begin position="1663"/>
        <end position="1694"/>
    </location>
</feature>
<dbReference type="GO" id="GO:0000445">
    <property type="term" value="C:THO complex part of transcription export complex"/>
    <property type="evidence" value="ECO:0007669"/>
    <property type="project" value="TreeGrafter"/>
</dbReference>
<feature type="compositionally biased region" description="Polar residues" evidence="5">
    <location>
        <begin position="1838"/>
        <end position="1851"/>
    </location>
</feature>
<sequence>MAPSGKRKRNDRPYSQDEGRPSPHRPEALPMAQHGTRNDGRGQSRGDRGRRGGSGQAFDISRRDPQQPDFRSSPSNQTPTIRSPIAQHGGRPQSSTPAATPIARPPPPRPAPVRQPSPPLDDTETFHYEILTDEIAATWSAEGKERFKEVVQPIFDDGQVGYWVQELVRSAIRKRIDPRSAGEVFKEIQKSRTPEMGGSPLEDIFVDTIALTPPADWKRSSTSELVFASGVPAEIWRLALETDCIEALGMSREKFTRQKTRLITNHLYRQSNYNLLREESEGYAKLITEYFNIAINASASDSPPTLALDAFERVKALVGSFDLDVGRVLDITLDVFANLLVRNFRFFAKFIRASSWWPDLECPDVIKWQGQGFDTLPDWALPSSTDWGVGSEETERLARLRPLTEARDVRFWQDVRERGLNAFSEIGAKWIVNFDDDAVQALLNSELEAKDDDKDRNGVEKNKTKRLRLNDRRKWMRATRTLPPLGNPDAANLLGFKLAFYTSPARDKTDVMPDNLIYLSALLIKIGFISLRDLYGHLYPPDEKMDEVKARLEKELEEREFANRPGGGPNKLAMSGALPDDTAPALPAVKSLRDTSSSKASSPKPEGTPKPVEDAPEQLPEPPDQKIALLKSLLVIGAIPEALFILGKFPWLADLVPDLPKHIHRILHHMLSKVYEDVRPLHERQDLDVPTPLIGDPVGLPKGTINLKPSPQRRPKRWADMDMADHGDGLSYKFYWDDWSDNVPICQTVDDVFLMCSTFLNLSGVKIGQDASLLLKLARIGKRSLGEDRSHENESRWIDLLKRLLVPALSLTTRNPNTANEVFDLLRLFPTATRYSIYAEWHFGPTARLPDVKRAFDRTRLESRDVLKRISKTNIRSMGKSLAKIAYGSPGIVLQTAINQMESYENLIEVFVECSRYFTFLGYDVLTWCLLNALGGNSRDRIQKDGMLTSSWLRALSSFAGAIYKRYNLCDPTPVLHYVASELRKGNSTDLELLEQMIVAMAGIKSDMAFNESQTLAMAGGELLQAQTLKQMADERHKNEKTSKRLMKCLSDSGLAGQILISIAQERQMYTMRESASSAPLKVLGNNVDKIHQVFVQYLEAFRSNTTVEAFAAAVPDPIALMRDFGLDAEIAFMIGRAGIAQQVARIDALRKAELQEKARARSGTPALANEDVPMADDETSTEEMVQVDASDIKRDDSQSVTKVEADAAEVKMEGVEESKEQPTELILNGVEVNGIAKQDVPSPVLHPALTDLVEAMPTILGEETTASISIPFYITFWTLGLQDIVVNTSSYNQELAHQTSLANQIKNDRSDPSAVGAKERERKIKAINDLKDKLGDEMKSQIGAYTQVRERLTKEKDHWFAGFQNKIVLLVNGLLQHCFIPRVLLSPLDAHYTFTMIKFLHNNGTPGFRTMHLYDNLFKKNLLISLIFGATAREAENLGRFLYEAFKDLRVWHADEKVYEKNAWGPKKQLPGFVRSFKDGVPEKFLDYQGFRTLLFKWHSFTKNALSACFDSDEYMHIRNAIIVLKALLPQFPAVNFMGNEMIKKVTHISESDTRGDLKLAALSLLGSLKPLAKDFVLVQQFHMAQFPHPAEVQPSEVTKSTPGGMNLNAQAAEFKPTSSASGANNEKLTADGGNEEEDGEINDEKRPTESTKSDAMEIDSVASQTSARQGTTGSNVPDASKQTPGLQRQSGPSRAPETPAREQDRSTPTTRHGQDRQLVQDSRPPVRPDSRNLGRPDDRTPRTGSRLNPKTNDSYGRLDRPSDLGQAPTRADTFVDRRDDGRSTPASQQGDGRFSTRSHDQRAGRETRDTPTGPASSINRTLMRADDPPHGPKANGISTAVQAPTSDTVNPARRALIDSGKPEESPQPGRDGRAPSRGSSPRRDGRTLLQQTDRHRGPASQQGTHDRRAEYAPTGPRQDDPPRGPSGDLFPSKPPPPAAGRSQDSTYGRLNAPEAPSGPRSATTDRRAVPSGPQTGPRSGASPTMPSQPFAQTRNGVRAERGPGSAPSTPAREPEGVSVANVHPSRRGHVEPLDTKSARSAAPPPAGPQSATPTGPSPGGRGPPAGPTPGGPRNDRRFANLNDTLQGSPVQGTQVRGRASRTNSTAAPSGPAVSTPNGGQQMPPPPAAASRPVEPQRTPSGRVTRSSEQLPPSPGGLPGGPRPAHDQRADYPPQTREAPRVVPRGGPNSRESSRDPMGRDDRRGEYRGAPDMDARSRPVRDDYREYVDSRGGYGREDPYARGGPPAPARPAAGYGADPRFPTNQDPYATSRRPMDDSRGPPPPNDYRIADSRGGYGPPPPQRGDPRDQSWDRRDDGRDARKRRTDDMAANPSKRRRSGQ</sequence>
<feature type="compositionally biased region" description="Polar residues" evidence="5">
    <location>
        <begin position="2139"/>
        <end position="2152"/>
    </location>
</feature>
<dbReference type="InterPro" id="IPR021418">
    <property type="entry name" value="THO_THOC2_C"/>
</dbReference>
<dbReference type="EMBL" id="ML992503">
    <property type="protein sequence ID" value="KAF2226119.1"/>
    <property type="molecule type" value="Genomic_DNA"/>
</dbReference>
<feature type="compositionally biased region" description="Basic and acidic residues" evidence="5">
    <location>
        <begin position="1862"/>
        <end position="1876"/>
    </location>
</feature>
<evidence type="ECO:0000259" key="8">
    <source>
        <dbReference type="Pfam" id="PF16134"/>
    </source>
</evidence>
<feature type="compositionally biased region" description="Basic and acidic residues" evidence="5">
    <location>
        <begin position="36"/>
        <end position="50"/>
    </location>
</feature>
<accession>A0A6A6GKM1</accession>
<evidence type="ECO:0000313" key="10">
    <source>
        <dbReference type="Proteomes" id="UP000799538"/>
    </source>
</evidence>
<feature type="compositionally biased region" description="Basic residues" evidence="5">
    <location>
        <begin position="1"/>
        <end position="10"/>
    </location>
</feature>
<evidence type="ECO:0000256" key="4">
    <source>
        <dbReference type="ARBA" id="ARBA00023242"/>
    </source>
</evidence>
<name>A0A6A6GKM1_9PEZI</name>
<comment type="similarity">
    <text evidence="2">Belongs to the THOC2 family.</text>
</comment>
<dbReference type="Proteomes" id="UP000799538">
    <property type="component" value="Unassembled WGS sequence"/>
</dbReference>
<dbReference type="OrthoDB" id="29024at2759"/>
<feature type="region of interest" description="Disordered" evidence="5">
    <location>
        <begin position="1616"/>
        <end position="2341"/>
    </location>
</feature>
<dbReference type="Pfam" id="PF16134">
    <property type="entry name" value="THOC2_N"/>
    <property type="match status" value="1"/>
</dbReference>
<dbReference type="GO" id="GO:0006406">
    <property type="term" value="P:mRNA export from nucleus"/>
    <property type="evidence" value="ECO:0007669"/>
    <property type="project" value="InterPro"/>
</dbReference>
<feature type="compositionally biased region" description="Basic and acidic residues" evidence="5">
    <location>
        <begin position="2193"/>
        <end position="2241"/>
    </location>
</feature>
<feature type="region of interest" description="Disordered" evidence="5">
    <location>
        <begin position="1"/>
        <end position="123"/>
    </location>
</feature>
<feature type="domain" description="THO complex subunit 2 N-terminal" evidence="8">
    <location>
        <begin position="131"/>
        <end position="880"/>
    </location>
</feature>
<feature type="compositionally biased region" description="Basic and acidic residues" evidence="5">
    <location>
        <begin position="2030"/>
        <end position="2039"/>
    </location>
</feature>
<feature type="compositionally biased region" description="Polar residues" evidence="5">
    <location>
        <begin position="2083"/>
        <end position="2122"/>
    </location>
</feature>
<gene>
    <name evidence="9" type="ORF">BDZ85DRAFT_317213</name>
</gene>
<evidence type="ECO:0000256" key="2">
    <source>
        <dbReference type="ARBA" id="ARBA00007857"/>
    </source>
</evidence>
<dbReference type="PANTHER" id="PTHR21597">
    <property type="entry name" value="THO2 PROTEIN"/>
    <property type="match status" value="1"/>
</dbReference>
<dbReference type="PANTHER" id="PTHR21597:SF0">
    <property type="entry name" value="THO COMPLEX SUBUNIT 2"/>
    <property type="match status" value="1"/>
</dbReference>
<dbReference type="InterPro" id="IPR040007">
    <property type="entry name" value="Tho2"/>
</dbReference>
<feature type="compositionally biased region" description="Basic and acidic residues" evidence="5">
    <location>
        <begin position="1883"/>
        <end position="1898"/>
    </location>
</feature>
<dbReference type="Pfam" id="PF11732">
    <property type="entry name" value="Thoc2"/>
    <property type="match status" value="1"/>
</dbReference>
<evidence type="ECO:0000259" key="6">
    <source>
        <dbReference type="Pfam" id="PF11262"/>
    </source>
</evidence>
<reference evidence="10" key="1">
    <citation type="journal article" date="2020" name="Stud. Mycol.">
        <title>101 Dothideomycetes genomes: A test case for predicting lifestyles and emergence of pathogens.</title>
        <authorList>
            <person name="Haridas S."/>
            <person name="Albert R."/>
            <person name="Binder M."/>
            <person name="Bloem J."/>
            <person name="LaButti K."/>
            <person name="Salamov A."/>
            <person name="Andreopoulos B."/>
            <person name="Baker S."/>
            <person name="Barry K."/>
            <person name="Bills G."/>
            <person name="Bluhm B."/>
            <person name="Cannon C."/>
            <person name="Castanera R."/>
            <person name="Culley D."/>
            <person name="Daum C."/>
            <person name="Ezra D."/>
            <person name="Gonzalez J."/>
            <person name="Henrissat B."/>
            <person name="Kuo A."/>
            <person name="Liang C."/>
            <person name="Lipzen A."/>
            <person name="Lutzoni F."/>
            <person name="Magnuson J."/>
            <person name="Mondo S."/>
            <person name="Nolan M."/>
            <person name="Ohm R."/>
            <person name="Pangilinan J."/>
            <person name="Park H.-J."/>
            <person name="Ramirez L."/>
            <person name="Alfaro M."/>
            <person name="Sun H."/>
            <person name="Tritt A."/>
            <person name="Yoshinaga Y."/>
            <person name="Zwiers L.-H."/>
            <person name="Turgeon B."/>
            <person name="Goodwin S."/>
            <person name="Spatafora J."/>
            <person name="Crous P."/>
            <person name="Grigoriev I."/>
        </authorList>
    </citation>
    <scope>NUCLEOTIDE SEQUENCE [LARGE SCALE GENOMIC DNA]</scope>
    <source>
        <strain evidence="10">CECT 20119</strain>
    </source>
</reference>
<feature type="compositionally biased region" description="Basic and acidic residues" evidence="5">
    <location>
        <begin position="11"/>
        <end position="27"/>
    </location>
</feature>
<feature type="compositionally biased region" description="Pro residues" evidence="5">
    <location>
        <begin position="103"/>
        <end position="119"/>
    </location>
</feature>